<reference evidence="1 2" key="1">
    <citation type="submission" date="2020-09" db="EMBL/GenBank/DDBJ databases">
        <authorList>
            <person name="Ashkenazy H."/>
        </authorList>
    </citation>
    <scope>NUCLEOTIDE SEQUENCE [LARGE SCALE GENOMIC DNA]</scope>
    <source>
        <strain evidence="2">cv. Cdm-0</strain>
    </source>
</reference>
<gene>
    <name evidence="1" type="ORF">AT9943_LOCUS21817</name>
</gene>
<dbReference type="EMBL" id="LR881470">
    <property type="protein sequence ID" value="CAD5334520.1"/>
    <property type="molecule type" value="Genomic_DNA"/>
</dbReference>
<dbReference type="AlphaFoldDB" id="A0A7G2FF96"/>
<sequence>MLDDDEANHPIAPAPASVHVAPATDGWDIAVLPQAAPASSGWNLKLKL</sequence>
<accession>A0A7G2FF96</accession>
<organism evidence="1 2">
    <name type="scientific">Arabidopsis thaliana</name>
    <name type="common">Mouse-ear cress</name>
    <dbReference type="NCBI Taxonomy" id="3702"/>
    <lineage>
        <taxon>Eukaryota</taxon>
        <taxon>Viridiplantae</taxon>
        <taxon>Streptophyta</taxon>
        <taxon>Embryophyta</taxon>
        <taxon>Tracheophyta</taxon>
        <taxon>Spermatophyta</taxon>
        <taxon>Magnoliopsida</taxon>
        <taxon>eudicotyledons</taxon>
        <taxon>Gunneridae</taxon>
        <taxon>Pentapetalae</taxon>
        <taxon>rosids</taxon>
        <taxon>malvids</taxon>
        <taxon>Brassicales</taxon>
        <taxon>Brassicaceae</taxon>
        <taxon>Camelineae</taxon>
        <taxon>Arabidopsis</taxon>
    </lineage>
</organism>
<proteinExistence type="predicted"/>
<evidence type="ECO:0000313" key="2">
    <source>
        <dbReference type="Proteomes" id="UP000516314"/>
    </source>
</evidence>
<evidence type="ECO:0000313" key="1">
    <source>
        <dbReference type="EMBL" id="CAD5334520.1"/>
    </source>
</evidence>
<protein>
    <submittedName>
        <fullName evidence="1">(thale cress) hypothetical protein</fullName>
    </submittedName>
</protein>
<dbReference type="Proteomes" id="UP000516314">
    <property type="component" value="Chromosome 5"/>
</dbReference>
<name>A0A7G2FF96_ARATH</name>